<gene>
    <name evidence="4" type="ORF">KIH74_06745</name>
</gene>
<dbReference type="CDD" id="cd06170">
    <property type="entry name" value="LuxR_C_like"/>
    <property type="match status" value="1"/>
</dbReference>
<dbReference type="Proteomes" id="UP001197247">
    <property type="component" value="Unassembled WGS sequence"/>
</dbReference>
<keyword evidence="5" id="KW-1185">Reference proteome</keyword>
<dbReference type="SUPFAM" id="SSF46894">
    <property type="entry name" value="C-terminal effector domain of the bipartite response regulators"/>
    <property type="match status" value="1"/>
</dbReference>
<comment type="caution">
    <text evidence="4">The sequence shown here is derived from an EMBL/GenBank/DDBJ whole genome shotgun (WGS) entry which is preliminary data.</text>
</comment>
<proteinExistence type="predicted"/>
<sequence length="896" mass="95372">MEHTGRDLVGRLREQARITALVDGRGPGRLLLRGPAGIGKTVLLRRAAALAGTHGLRVLRASGVEAEQYLPFAALHQVLLPTLGHLGDLPQLPRTALARAFALLPAADTPDPLHVGLAALGLLTGGDGRATLLVLDDLHWMDDASRAAIRFVWQRAGASPRIVAASREDDPGWCREATETIALTPLDRDQARELALRTAPGLGPQALHHLLGLAAGNPLALVELPQAATELADSSVLPVQTRLERAFAARFGPLDAAARMLLTVAAVHESPLVTDVLAAGRELVEDSHAPGALRRALDSGLVGASGARLVFLHPLVRSALVRAAGPDLLAQVHQAVADTTHDRFASVWHRAHATAKPDEDVAEALERVAGEARSRGALRPARSALIRAAALSVDDRRHVHRLLDAAQIADELGEPDAVERLVAQARALGPDETSAARIALLDGGTDDHVVLRVERLLHRAGAALAGDAHDLAADLLCRASRLMDHGAILDTSHRERVLTAAGALTLPSHDPRLLLIRACLSPAGPGVPVGLAGAATTGVLDPGQDALLAQAAVAGGDWDSVPALTARAAGGLRRQGRTALLAETLAARAFAAVMVGRWDDVDDVAVRAGRLAEETGQARWRHDAGLTRALLAALRGESERVAELLADGERFAVVTGDAVLGDTARLARGLAHLGADRHLDAYEALRSRVTTVPHPNRRLWAVDLLAEAAVGAGRAREAWELLRADLENAPPGPAAQVRSRNLARALLARPEEMEDAFGAAVLEARGTPGWHRARLDLYHGMWLRRHRRAAEARAVLEPCVLVLDRLGARAWAARGRRELAATGRRSRPASGISLTAQELRIARLAAEGLSNKEIGLRLFLTHRTVGTHLYRVFPKLNVRTRGQLHRVMREAGLLDD</sequence>
<dbReference type="PANTHER" id="PTHR16305:SF35">
    <property type="entry name" value="TRANSCRIPTIONAL ACTIVATOR DOMAIN"/>
    <property type="match status" value="1"/>
</dbReference>
<keyword evidence="2" id="KW-0067">ATP-binding</keyword>
<accession>A0ABS5TC07</accession>
<dbReference type="InterPro" id="IPR003593">
    <property type="entry name" value="AAA+_ATPase"/>
</dbReference>
<dbReference type="PANTHER" id="PTHR16305">
    <property type="entry name" value="TESTICULAR SOLUBLE ADENYLYL CYCLASE"/>
    <property type="match status" value="1"/>
</dbReference>
<evidence type="ECO:0000313" key="5">
    <source>
        <dbReference type="Proteomes" id="UP001197247"/>
    </source>
</evidence>
<evidence type="ECO:0000256" key="1">
    <source>
        <dbReference type="ARBA" id="ARBA00022741"/>
    </source>
</evidence>
<name>A0ABS5TC07_9ACTN</name>
<dbReference type="PROSITE" id="PS00622">
    <property type="entry name" value="HTH_LUXR_1"/>
    <property type="match status" value="1"/>
</dbReference>
<feature type="domain" description="HTH luxR-type" evidence="3">
    <location>
        <begin position="827"/>
        <end position="892"/>
    </location>
</feature>
<reference evidence="4 5" key="1">
    <citation type="submission" date="2021-05" db="EMBL/GenBank/DDBJ databases">
        <title>Kineosporia and Streptomyces sp. nov. two new marine actinobacteria isolated from Coral.</title>
        <authorList>
            <person name="Buangrab K."/>
            <person name="Sutthacheep M."/>
            <person name="Yeemin T."/>
            <person name="Harunari E."/>
            <person name="Igarashi Y."/>
            <person name="Kanchanasin P."/>
            <person name="Tanasupawat S."/>
            <person name="Phongsopitanun W."/>
        </authorList>
    </citation>
    <scope>NUCLEOTIDE SEQUENCE [LARGE SCALE GENOMIC DNA]</scope>
    <source>
        <strain evidence="4 5">J2-2</strain>
    </source>
</reference>
<dbReference type="PROSITE" id="PS50043">
    <property type="entry name" value="HTH_LUXR_2"/>
    <property type="match status" value="1"/>
</dbReference>
<dbReference type="EMBL" id="JAHBAY010000002">
    <property type="protein sequence ID" value="MBT0768617.1"/>
    <property type="molecule type" value="Genomic_DNA"/>
</dbReference>
<dbReference type="PRINTS" id="PR00038">
    <property type="entry name" value="HTHLUXR"/>
</dbReference>
<dbReference type="Pfam" id="PF00196">
    <property type="entry name" value="GerE"/>
    <property type="match status" value="1"/>
</dbReference>
<dbReference type="InterPro" id="IPR027417">
    <property type="entry name" value="P-loop_NTPase"/>
</dbReference>
<keyword evidence="1" id="KW-0547">Nucleotide-binding</keyword>
<dbReference type="SMART" id="SM00382">
    <property type="entry name" value="AAA"/>
    <property type="match status" value="1"/>
</dbReference>
<evidence type="ECO:0000313" key="4">
    <source>
        <dbReference type="EMBL" id="MBT0768617.1"/>
    </source>
</evidence>
<evidence type="ECO:0000256" key="2">
    <source>
        <dbReference type="ARBA" id="ARBA00022840"/>
    </source>
</evidence>
<dbReference type="InterPro" id="IPR016032">
    <property type="entry name" value="Sig_transdc_resp-reg_C-effctor"/>
</dbReference>
<organism evidence="4 5">
    <name type="scientific">Kineosporia corallincola</name>
    <dbReference type="NCBI Taxonomy" id="2835133"/>
    <lineage>
        <taxon>Bacteria</taxon>
        <taxon>Bacillati</taxon>
        <taxon>Actinomycetota</taxon>
        <taxon>Actinomycetes</taxon>
        <taxon>Kineosporiales</taxon>
        <taxon>Kineosporiaceae</taxon>
        <taxon>Kineosporia</taxon>
    </lineage>
</organism>
<protein>
    <submittedName>
        <fullName evidence="4">AAA family ATPase</fullName>
    </submittedName>
</protein>
<dbReference type="InterPro" id="IPR041664">
    <property type="entry name" value="AAA_16"/>
</dbReference>
<dbReference type="Gene3D" id="1.10.10.10">
    <property type="entry name" value="Winged helix-like DNA-binding domain superfamily/Winged helix DNA-binding domain"/>
    <property type="match status" value="1"/>
</dbReference>
<evidence type="ECO:0000259" key="3">
    <source>
        <dbReference type="PROSITE" id="PS50043"/>
    </source>
</evidence>
<dbReference type="InterPro" id="IPR036388">
    <property type="entry name" value="WH-like_DNA-bd_sf"/>
</dbReference>
<dbReference type="InterPro" id="IPR000792">
    <property type="entry name" value="Tscrpt_reg_LuxR_C"/>
</dbReference>
<dbReference type="Pfam" id="PF13191">
    <property type="entry name" value="AAA_16"/>
    <property type="match status" value="1"/>
</dbReference>
<dbReference type="RefSeq" id="WP_214154910.1">
    <property type="nucleotide sequence ID" value="NZ_JAHBAY010000002.1"/>
</dbReference>
<dbReference type="SMART" id="SM00421">
    <property type="entry name" value="HTH_LUXR"/>
    <property type="match status" value="1"/>
</dbReference>
<dbReference type="SUPFAM" id="SSF52540">
    <property type="entry name" value="P-loop containing nucleoside triphosphate hydrolases"/>
    <property type="match status" value="1"/>
</dbReference>